<gene>
    <name evidence="2" type="ORF">GN330_04225</name>
</gene>
<keyword evidence="3" id="KW-1185">Reference proteome</keyword>
<dbReference type="AlphaFoldDB" id="A0A844QB69"/>
<dbReference type="Gene3D" id="2.60.40.1880">
    <property type="entry name" value="Invasion associated locus B (IalB) protein"/>
    <property type="match status" value="1"/>
</dbReference>
<accession>A0A844QB69</accession>
<dbReference type="InterPro" id="IPR010642">
    <property type="entry name" value="Invasion_prot_B"/>
</dbReference>
<comment type="caution">
    <text evidence="2">The sequence shown here is derived from an EMBL/GenBank/DDBJ whole genome shotgun (WGS) entry which is preliminary data.</text>
</comment>
<proteinExistence type="predicted"/>
<evidence type="ECO:0000256" key="1">
    <source>
        <dbReference type="SAM" id="SignalP"/>
    </source>
</evidence>
<feature type="chain" id="PRO_5032395481" evidence="1">
    <location>
        <begin position="24"/>
        <end position="168"/>
    </location>
</feature>
<keyword evidence="1" id="KW-0732">Signal</keyword>
<name>A0A844QB69_9HYPH</name>
<evidence type="ECO:0000313" key="3">
    <source>
        <dbReference type="Proteomes" id="UP000463224"/>
    </source>
</evidence>
<protein>
    <submittedName>
        <fullName evidence="2">Uncharacterized protein</fullName>
    </submittedName>
</protein>
<sequence>MRALISFLAGAAAILAVAGPAGAQTATKVGQHNAWGTYSYQSGSGKVCYVLSVPTDKQPPSLDHGDIFFFVSQKPGQNIAYEPQFIASYNFRENSKVSVKVGDRSFSLFTKGKSAWLENAAEEPQLVAAMKAGSEMSVKAVSGRGNDTNYAFSLRGITAALQSISSCK</sequence>
<dbReference type="EMBL" id="WPHG01000001">
    <property type="protein sequence ID" value="MVA96452.1"/>
    <property type="molecule type" value="Genomic_DNA"/>
</dbReference>
<evidence type="ECO:0000313" key="2">
    <source>
        <dbReference type="EMBL" id="MVA96452.1"/>
    </source>
</evidence>
<reference evidence="2 3" key="1">
    <citation type="submission" date="2019-12" db="EMBL/GenBank/DDBJ databases">
        <title>Nitratireductor arenosus sp. nov., Isolated from sea sand, Jeju island, South Korea.</title>
        <authorList>
            <person name="Kim W."/>
        </authorList>
    </citation>
    <scope>NUCLEOTIDE SEQUENCE [LARGE SCALE GENOMIC DNA]</scope>
    <source>
        <strain evidence="2 3">CAU 1489</strain>
    </source>
</reference>
<dbReference type="Pfam" id="PF06776">
    <property type="entry name" value="IalB"/>
    <property type="match status" value="1"/>
</dbReference>
<dbReference type="RefSeq" id="WP_156711391.1">
    <property type="nucleotide sequence ID" value="NZ_WPHG01000001.1"/>
</dbReference>
<dbReference type="Proteomes" id="UP000463224">
    <property type="component" value="Unassembled WGS sequence"/>
</dbReference>
<feature type="signal peptide" evidence="1">
    <location>
        <begin position="1"/>
        <end position="23"/>
    </location>
</feature>
<dbReference type="InterPro" id="IPR038696">
    <property type="entry name" value="IalB_sf"/>
</dbReference>
<organism evidence="2 3">
    <name type="scientific">Nitratireductor arenosus</name>
    <dbReference type="NCBI Taxonomy" id="2682096"/>
    <lineage>
        <taxon>Bacteria</taxon>
        <taxon>Pseudomonadati</taxon>
        <taxon>Pseudomonadota</taxon>
        <taxon>Alphaproteobacteria</taxon>
        <taxon>Hyphomicrobiales</taxon>
        <taxon>Phyllobacteriaceae</taxon>
        <taxon>Nitratireductor</taxon>
    </lineage>
</organism>